<gene>
    <name evidence="7" type="ORF">ACFQMJ_17550</name>
</gene>
<keyword evidence="5 6" id="KW-0472">Membrane</keyword>
<organism evidence="7 8">
    <name type="scientific">Cohnella cellulosilytica</name>
    <dbReference type="NCBI Taxonomy" id="986710"/>
    <lineage>
        <taxon>Bacteria</taxon>
        <taxon>Bacillati</taxon>
        <taxon>Bacillota</taxon>
        <taxon>Bacilli</taxon>
        <taxon>Bacillales</taxon>
        <taxon>Paenibacillaceae</taxon>
        <taxon>Cohnella</taxon>
    </lineage>
</organism>
<dbReference type="Pfam" id="PF09678">
    <property type="entry name" value="Caa3_CtaG"/>
    <property type="match status" value="1"/>
</dbReference>
<feature type="transmembrane region" description="Helical" evidence="6">
    <location>
        <begin position="105"/>
        <end position="122"/>
    </location>
</feature>
<protein>
    <submittedName>
        <fullName evidence="7">Cytochrome c oxidase assembly protein</fullName>
    </submittedName>
</protein>
<keyword evidence="8" id="KW-1185">Reference proteome</keyword>
<dbReference type="InterPro" id="IPR019108">
    <property type="entry name" value="Caa3_assmbl_CtaG-rel"/>
</dbReference>
<comment type="caution">
    <text evidence="7">The sequence shown here is derived from an EMBL/GenBank/DDBJ whole genome shotgun (WGS) entry which is preliminary data.</text>
</comment>
<keyword evidence="4 6" id="KW-1133">Transmembrane helix</keyword>
<dbReference type="RefSeq" id="WP_378045749.1">
    <property type="nucleotide sequence ID" value="NZ_JBHMDN010000008.1"/>
</dbReference>
<evidence type="ECO:0000256" key="3">
    <source>
        <dbReference type="ARBA" id="ARBA00022692"/>
    </source>
</evidence>
<feature type="transmembrane region" description="Helical" evidence="6">
    <location>
        <begin position="171"/>
        <end position="193"/>
    </location>
</feature>
<keyword evidence="2" id="KW-1003">Cell membrane</keyword>
<evidence type="ECO:0000256" key="2">
    <source>
        <dbReference type="ARBA" id="ARBA00022475"/>
    </source>
</evidence>
<reference evidence="8" key="1">
    <citation type="journal article" date="2019" name="Int. J. Syst. Evol. Microbiol.">
        <title>The Global Catalogue of Microorganisms (GCM) 10K type strain sequencing project: providing services to taxonomists for standard genome sequencing and annotation.</title>
        <authorList>
            <consortium name="The Broad Institute Genomics Platform"/>
            <consortium name="The Broad Institute Genome Sequencing Center for Infectious Disease"/>
            <person name="Wu L."/>
            <person name="Ma J."/>
        </authorList>
    </citation>
    <scope>NUCLEOTIDE SEQUENCE [LARGE SCALE GENOMIC DNA]</scope>
    <source>
        <strain evidence="8">KCTC 12907</strain>
    </source>
</reference>
<evidence type="ECO:0000256" key="1">
    <source>
        <dbReference type="ARBA" id="ARBA00004651"/>
    </source>
</evidence>
<accession>A0ABW2FAR4</accession>
<feature type="transmembrane region" description="Helical" evidence="6">
    <location>
        <begin position="222"/>
        <end position="243"/>
    </location>
</feature>
<dbReference type="Proteomes" id="UP001596378">
    <property type="component" value="Unassembled WGS sequence"/>
</dbReference>
<evidence type="ECO:0000256" key="6">
    <source>
        <dbReference type="SAM" id="Phobius"/>
    </source>
</evidence>
<proteinExistence type="predicted"/>
<keyword evidence="3 6" id="KW-0812">Transmembrane</keyword>
<sequence length="250" mass="27219">MLVVVAVAALLYAKAGNGERRGDHEAVLSPARQASFYAGLLCLYFGYGGVLSALARQSIDTYVLQLCLRYLAMVPLMIAGLPQWIRQSLLRRISGGVRLIRNGQEGTLAALLFFLSLSVLLWPKAYQMMNEWELLRFPLQGILLGSSWFMWEAMLRPCAARKQRLKIRTRLSILGSVVLFPVCVAMTGSQYGITTFRPISMSELCGAPQTGVLTTASTVASISMLGGILLMGALQLSLALAAAGMKNRTL</sequence>
<evidence type="ECO:0000313" key="7">
    <source>
        <dbReference type="EMBL" id="MFC7150337.1"/>
    </source>
</evidence>
<evidence type="ECO:0000313" key="8">
    <source>
        <dbReference type="Proteomes" id="UP001596378"/>
    </source>
</evidence>
<feature type="transmembrane region" description="Helical" evidence="6">
    <location>
        <begin position="34"/>
        <end position="55"/>
    </location>
</feature>
<evidence type="ECO:0000256" key="4">
    <source>
        <dbReference type="ARBA" id="ARBA00022989"/>
    </source>
</evidence>
<comment type="subcellular location">
    <subcellularLocation>
        <location evidence="1">Cell membrane</location>
        <topology evidence="1">Multi-pass membrane protein</topology>
    </subcellularLocation>
</comment>
<name>A0ABW2FAR4_9BACL</name>
<evidence type="ECO:0000256" key="5">
    <source>
        <dbReference type="ARBA" id="ARBA00023136"/>
    </source>
</evidence>
<dbReference type="EMBL" id="JBHTAI010000010">
    <property type="protein sequence ID" value="MFC7150337.1"/>
    <property type="molecule type" value="Genomic_DNA"/>
</dbReference>
<feature type="transmembrane region" description="Helical" evidence="6">
    <location>
        <begin position="67"/>
        <end position="85"/>
    </location>
</feature>